<dbReference type="Proteomes" id="UP000770717">
    <property type="component" value="Unassembled WGS sequence"/>
</dbReference>
<accession>A0A8J6FP56</accession>
<sequence>MSMGGSPCISIFTVTTLRPTLIKLVKKLQHLNKSTIILCFSLIHCNIFERTTQNCIEESSSREVVFWKKKSSMHNGCQHSKFVTKNAKIK</sequence>
<dbReference type="AlphaFoldDB" id="A0A8J6FP56"/>
<organism evidence="1 2">
    <name type="scientific">Eleutherodactylus coqui</name>
    <name type="common">Puerto Rican coqui</name>
    <dbReference type="NCBI Taxonomy" id="57060"/>
    <lineage>
        <taxon>Eukaryota</taxon>
        <taxon>Metazoa</taxon>
        <taxon>Chordata</taxon>
        <taxon>Craniata</taxon>
        <taxon>Vertebrata</taxon>
        <taxon>Euteleostomi</taxon>
        <taxon>Amphibia</taxon>
        <taxon>Batrachia</taxon>
        <taxon>Anura</taxon>
        <taxon>Neobatrachia</taxon>
        <taxon>Hyloidea</taxon>
        <taxon>Eleutherodactylidae</taxon>
        <taxon>Eleutherodactylinae</taxon>
        <taxon>Eleutherodactylus</taxon>
        <taxon>Eleutherodactylus</taxon>
    </lineage>
</organism>
<reference evidence="1" key="1">
    <citation type="thesis" date="2020" institute="ProQuest LLC" country="789 East Eisenhower Parkway, Ann Arbor, MI, USA">
        <title>Comparative Genomics and Chromosome Evolution.</title>
        <authorList>
            <person name="Mudd A.B."/>
        </authorList>
    </citation>
    <scope>NUCLEOTIDE SEQUENCE</scope>
    <source>
        <strain evidence="1">HN-11 Male</strain>
        <tissue evidence="1">Kidney and liver</tissue>
    </source>
</reference>
<proteinExistence type="predicted"/>
<gene>
    <name evidence="1" type="ORF">GDO78_000203</name>
</gene>
<keyword evidence="2" id="KW-1185">Reference proteome</keyword>
<name>A0A8J6FP56_ELECQ</name>
<comment type="caution">
    <text evidence="1">The sequence shown here is derived from an EMBL/GenBank/DDBJ whole genome shotgun (WGS) entry which is preliminary data.</text>
</comment>
<protein>
    <submittedName>
        <fullName evidence="1">Uncharacterized protein</fullName>
    </submittedName>
</protein>
<evidence type="ECO:0000313" key="1">
    <source>
        <dbReference type="EMBL" id="KAG9491562.1"/>
    </source>
</evidence>
<evidence type="ECO:0000313" key="2">
    <source>
        <dbReference type="Proteomes" id="UP000770717"/>
    </source>
</evidence>
<dbReference type="EMBL" id="WNTK01000001">
    <property type="protein sequence ID" value="KAG9491562.1"/>
    <property type="molecule type" value="Genomic_DNA"/>
</dbReference>